<proteinExistence type="predicted"/>
<sequence length="157" mass="18523">MSHTPTQFLSMLKVICSLEDPFIMDIDNDLAVWNYPYDKVTVSKHDNCEIPHKKTTVGNTTYYNFKLYSNAYPQQNLDLWGFVNKTKRDINDKNIITPEYQILEKWITQQTPDFLWKKFKVDGGWKGNSLINPFINSTIVHKIYKHSFNKENITLKL</sequence>
<organism evidence="1">
    <name type="scientific">Mimiviridae sp. ChoanoV1</name>
    <dbReference type="NCBI Taxonomy" id="2596887"/>
    <lineage>
        <taxon>Viruses</taxon>
        <taxon>Varidnaviria</taxon>
        <taxon>Bamfordvirae</taxon>
        <taxon>Nucleocytoviricota</taxon>
        <taxon>Megaviricetes</taxon>
        <taxon>Imitervirales</taxon>
        <taxon>Schizomimiviridae</taxon>
    </lineage>
</organism>
<accession>A0A5B8IED5</accession>
<gene>
    <name evidence="1" type="ORF">6_48</name>
</gene>
<dbReference type="EMBL" id="MK250090">
    <property type="protein sequence ID" value="QDY52336.1"/>
    <property type="molecule type" value="Genomic_DNA"/>
</dbReference>
<protein>
    <submittedName>
        <fullName evidence="1">Uncharacterized protein</fullName>
    </submittedName>
</protein>
<evidence type="ECO:0000313" key="1">
    <source>
        <dbReference type="EMBL" id="QDY52336.1"/>
    </source>
</evidence>
<reference evidence="1" key="1">
    <citation type="submission" date="2018-11" db="EMBL/GenBank/DDBJ databases">
        <title>A distinct lineage of giant viruses engineers rhodopsin photosystems in predatory marine eukaryotes.</title>
        <authorList>
            <person name="Needham D.M."/>
            <person name="Yoshizawa S."/>
            <person name="Hosaka T."/>
            <person name="Poirier C."/>
            <person name="Choi C.-J."/>
            <person name="Hehenberger E."/>
            <person name="Irwin N.A.T."/>
            <person name="Wilken S."/>
            <person name="Yung C.-M."/>
            <person name="Bachy C."/>
            <person name="Kurihara R."/>
            <person name="Nakajima Y."/>
            <person name="Kojima K."/>
            <person name="Kimura-Someya T."/>
            <person name="Leonard G."/>
            <person name="Malmstrom R.R."/>
            <person name="Mende D."/>
            <person name="Olson D.K."/>
            <person name="Sudo Y."/>
            <person name="Sudek S."/>
            <person name="Richards T.A."/>
            <person name="DeLong E.F."/>
            <person name="Keeling P.J."/>
            <person name="Santoro A.E."/>
            <person name="Shirouzu M."/>
            <person name="Iwasaki W."/>
            <person name="Worden A.Z."/>
        </authorList>
    </citation>
    <scope>NUCLEOTIDE SEQUENCE</scope>
</reference>
<name>A0A5B8IED5_9VIRU</name>